<name>A0A381WJK0_9ZZZZ</name>
<dbReference type="PIRSF" id="PIRSF006092">
    <property type="entry name" value="GreA_GreB"/>
    <property type="match status" value="1"/>
</dbReference>
<dbReference type="Gene3D" id="1.10.287.180">
    <property type="entry name" value="Transcription elongation factor, GreA/GreB, N-terminal domain"/>
    <property type="match status" value="1"/>
</dbReference>
<evidence type="ECO:0000256" key="1">
    <source>
        <dbReference type="ARBA" id="ARBA00008213"/>
    </source>
</evidence>
<proteinExistence type="inferred from homology"/>
<dbReference type="SUPFAM" id="SSF54534">
    <property type="entry name" value="FKBP-like"/>
    <property type="match status" value="1"/>
</dbReference>
<gene>
    <name evidence="7" type="ORF">METZ01_LOCUS105162</name>
</gene>
<evidence type="ECO:0000256" key="4">
    <source>
        <dbReference type="SAM" id="Coils"/>
    </source>
</evidence>
<dbReference type="GO" id="GO:0032784">
    <property type="term" value="P:regulation of DNA-templated transcription elongation"/>
    <property type="evidence" value="ECO:0007669"/>
    <property type="project" value="InterPro"/>
</dbReference>
<dbReference type="PANTHER" id="PTHR30437:SF4">
    <property type="entry name" value="TRANSCRIPTION ELONGATION FACTOR GREA"/>
    <property type="match status" value="1"/>
</dbReference>
<dbReference type="InterPro" id="IPR036953">
    <property type="entry name" value="GreA/GreB_C_sf"/>
</dbReference>
<dbReference type="Gene3D" id="3.10.50.30">
    <property type="entry name" value="Transcription elongation factor, GreA/GreB, C-terminal domain"/>
    <property type="match status" value="1"/>
</dbReference>
<dbReference type="FunFam" id="3.10.50.30:FF:000001">
    <property type="entry name" value="Transcription elongation factor GreA"/>
    <property type="match status" value="1"/>
</dbReference>
<evidence type="ECO:0000259" key="5">
    <source>
        <dbReference type="Pfam" id="PF01272"/>
    </source>
</evidence>
<reference evidence="7" key="1">
    <citation type="submission" date="2018-05" db="EMBL/GenBank/DDBJ databases">
        <authorList>
            <person name="Lanie J.A."/>
            <person name="Ng W.-L."/>
            <person name="Kazmierczak K.M."/>
            <person name="Andrzejewski T.M."/>
            <person name="Davidsen T.M."/>
            <person name="Wayne K.J."/>
            <person name="Tettelin H."/>
            <person name="Glass J.I."/>
            <person name="Rusch D."/>
            <person name="Podicherti R."/>
            <person name="Tsui H.-C.T."/>
            <person name="Winkler M.E."/>
        </authorList>
    </citation>
    <scope>NUCLEOTIDE SEQUENCE</scope>
</reference>
<dbReference type="GO" id="GO:0003677">
    <property type="term" value="F:DNA binding"/>
    <property type="evidence" value="ECO:0007669"/>
    <property type="project" value="InterPro"/>
</dbReference>
<evidence type="ECO:0000256" key="2">
    <source>
        <dbReference type="ARBA" id="ARBA00023015"/>
    </source>
</evidence>
<evidence type="ECO:0008006" key="8">
    <source>
        <dbReference type="Google" id="ProtNLM"/>
    </source>
</evidence>
<evidence type="ECO:0000256" key="3">
    <source>
        <dbReference type="ARBA" id="ARBA00023163"/>
    </source>
</evidence>
<dbReference type="InterPro" id="IPR018151">
    <property type="entry name" value="TF_GreA/GreB_CS"/>
</dbReference>
<dbReference type="SUPFAM" id="SSF46557">
    <property type="entry name" value="GreA transcript cleavage protein, N-terminal domain"/>
    <property type="match status" value="1"/>
</dbReference>
<dbReference type="PROSITE" id="PS00829">
    <property type="entry name" value="GREAB_1"/>
    <property type="match status" value="1"/>
</dbReference>
<feature type="coiled-coil region" evidence="4">
    <location>
        <begin position="1"/>
        <end position="65"/>
    </location>
</feature>
<feature type="domain" description="Transcription elongation factor GreA/GreB C-terminal" evidence="5">
    <location>
        <begin position="78"/>
        <end position="150"/>
    </location>
</feature>
<dbReference type="PANTHER" id="PTHR30437">
    <property type="entry name" value="TRANSCRIPTION ELONGATION FACTOR GREA"/>
    <property type="match status" value="1"/>
</dbReference>
<dbReference type="InterPro" id="IPR022691">
    <property type="entry name" value="Tscrpt_elong_fac_GreA/B_N"/>
</dbReference>
<keyword evidence="4" id="KW-0175">Coiled coil</keyword>
<dbReference type="Pfam" id="PF03449">
    <property type="entry name" value="GreA_GreB_N"/>
    <property type="match status" value="1"/>
</dbReference>
<accession>A0A381WJK0</accession>
<dbReference type="AlphaFoldDB" id="A0A381WJK0"/>
<feature type="domain" description="Transcription elongation factor GreA/GreB N-terminal" evidence="6">
    <location>
        <begin position="8"/>
        <end position="65"/>
    </location>
</feature>
<dbReference type="GO" id="GO:0006354">
    <property type="term" value="P:DNA-templated transcription elongation"/>
    <property type="evidence" value="ECO:0007669"/>
    <property type="project" value="TreeGrafter"/>
</dbReference>
<dbReference type="PROSITE" id="PS00830">
    <property type="entry name" value="GREAB_2"/>
    <property type="match status" value="1"/>
</dbReference>
<comment type="similarity">
    <text evidence="1">Belongs to the GreA/GreB family.</text>
</comment>
<dbReference type="InterPro" id="IPR023459">
    <property type="entry name" value="Tscrpt_elong_fac_GreA/B_fam"/>
</dbReference>
<evidence type="ECO:0000313" key="7">
    <source>
        <dbReference type="EMBL" id="SVA52308.1"/>
    </source>
</evidence>
<sequence length="162" mass="18349">MGIAERLIKKLEQEIRPLERELKVELPRQLAEAAAHGDLSENAEYEAAKQRKELVQAQLARLYDKRQSLAGISELMIPRDSIGFWSKVKVLDLDSDEEIEYRLVSPDESDPRNDRVSVSSPIGRALIGKIEGDEVKIETPRGTKNYEILEFLTVHVAPDPDD</sequence>
<keyword evidence="2" id="KW-0805">Transcription regulation</keyword>
<organism evidence="7">
    <name type="scientific">marine metagenome</name>
    <dbReference type="NCBI Taxonomy" id="408172"/>
    <lineage>
        <taxon>unclassified sequences</taxon>
        <taxon>metagenomes</taxon>
        <taxon>ecological metagenomes</taxon>
    </lineage>
</organism>
<protein>
    <recommendedName>
        <fullName evidence="8">Transcript cleavage factor GreA</fullName>
    </recommendedName>
</protein>
<dbReference type="InterPro" id="IPR036805">
    <property type="entry name" value="Tscrpt_elong_fac_GreA/B_N_sf"/>
</dbReference>
<dbReference type="GO" id="GO:0070063">
    <property type="term" value="F:RNA polymerase binding"/>
    <property type="evidence" value="ECO:0007669"/>
    <property type="project" value="InterPro"/>
</dbReference>
<dbReference type="Pfam" id="PF01272">
    <property type="entry name" value="GreA_GreB"/>
    <property type="match status" value="1"/>
</dbReference>
<evidence type="ECO:0000259" key="6">
    <source>
        <dbReference type="Pfam" id="PF03449"/>
    </source>
</evidence>
<dbReference type="InterPro" id="IPR001437">
    <property type="entry name" value="Tscrpt_elong_fac_GreA/B_C"/>
</dbReference>
<dbReference type="EMBL" id="UINC01011917">
    <property type="protein sequence ID" value="SVA52308.1"/>
    <property type="molecule type" value="Genomic_DNA"/>
</dbReference>
<keyword evidence="3" id="KW-0804">Transcription</keyword>